<accession>A0A2K8NAE5</accession>
<proteinExistence type="predicted"/>
<dbReference type="SUPFAM" id="SSF53474">
    <property type="entry name" value="alpha/beta-Hydrolases"/>
    <property type="match status" value="1"/>
</dbReference>
<evidence type="ECO:0000259" key="1">
    <source>
        <dbReference type="Pfam" id="PF01738"/>
    </source>
</evidence>
<organism evidence="2 3">
    <name type="scientific">Kyrpidia spormannii</name>
    <dbReference type="NCBI Taxonomy" id="2055160"/>
    <lineage>
        <taxon>Bacteria</taxon>
        <taxon>Bacillati</taxon>
        <taxon>Bacillota</taxon>
        <taxon>Bacilli</taxon>
        <taxon>Bacillales</taxon>
        <taxon>Alicyclobacillaceae</taxon>
        <taxon>Kyrpidia</taxon>
    </lineage>
</organism>
<dbReference type="AlphaFoldDB" id="A0A2K8NAE5"/>
<dbReference type="KEGG" id="kyr:CVV65_11145"/>
<dbReference type="Gene3D" id="3.40.50.1820">
    <property type="entry name" value="alpha/beta hydrolase"/>
    <property type="match status" value="1"/>
</dbReference>
<reference evidence="3" key="1">
    <citation type="submission" date="2017-11" db="EMBL/GenBank/DDBJ databases">
        <title>Complete Genome Sequence of Kyrpidia sp. Strain EA-1, a thermophilic, hydrogen-oxidizing Bacterium, isolated from the Azores.</title>
        <authorList>
            <person name="Reiner J.E."/>
            <person name="Lapp C.J."/>
            <person name="Bunk B."/>
            <person name="Gescher J."/>
        </authorList>
    </citation>
    <scope>NUCLEOTIDE SEQUENCE [LARGE SCALE GENOMIC DNA]</scope>
    <source>
        <strain evidence="3">EA-1</strain>
    </source>
</reference>
<dbReference type="InterPro" id="IPR029058">
    <property type="entry name" value="AB_hydrolase_fold"/>
</dbReference>
<dbReference type="Pfam" id="PF01738">
    <property type="entry name" value="DLH"/>
    <property type="match status" value="1"/>
</dbReference>
<evidence type="ECO:0000313" key="3">
    <source>
        <dbReference type="Proteomes" id="UP000231932"/>
    </source>
</evidence>
<sequence>MSLHKEWIEWSAAGARRRGYAVWLERATLPLPVVVVIQEIWGVDGHIRDMTERFAKAGYLAVAPDLYAADGARPPAMAEERIEAVKEFLDTLPPEAWGSPEKRDEALGRLPEPSRTEIAETLQALFGGMASNMETYAEILDGLVSHLAGFEASRGKPVASVGYCMGGALSARLAARRRDLAGAVVNYGRLPDAETAKGIQCPMIGFFAELDPGITGQVPDFTEVMQRNGKAWEAHVYPGAKHAFFNDTRGAYHVEAAMDAWVRTLEFFRKVLWGKHS</sequence>
<dbReference type="InterPro" id="IPR002925">
    <property type="entry name" value="Dienelactn_hydro"/>
</dbReference>
<dbReference type="PANTHER" id="PTHR46623:SF6">
    <property type="entry name" value="ALPHA_BETA-HYDROLASES SUPERFAMILY PROTEIN"/>
    <property type="match status" value="1"/>
</dbReference>
<gene>
    <name evidence="2" type="ORF">CVV65_11145</name>
</gene>
<keyword evidence="3" id="KW-1185">Reference proteome</keyword>
<dbReference type="Proteomes" id="UP000231932">
    <property type="component" value="Chromosome"/>
</dbReference>
<dbReference type="EMBL" id="CP024955">
    <property type="protein sequence ID" value="ATY85412.1"/>
    <property type="molecule type" value="Genomic_DNA"/>
</dbReference>
<feature type="domain" description="Dienelactone hydrolase" evidence="1">
    <location>
        <begin position="26"/>
        <end position="271"/>
    </location>
</feature>
<name>A0A2K8NAE5_9BACL</name>
<dbReference type="InterPro" id="IPR051049">
    <property type="entry name" value="Dienelactone_hydrolase-like"/>
</dbReference>
<dbReference type="GO" id="GO:0016787">
    <property type="term" value="F:hydrolase activity"/>
    <property type="evidence" value="ECO:0007669"/>
    <property type="project" value="InterPro"/>
</dbReference>
<dbReference type="PANTHER" id="PTHR46623">
    <property type="entry name" value="CARBOXYMETHYLENEBUTENOLIDASE-RELATED"/>
    <property type="match status" value="1"/>
</dbReference>
<evidence type="ECO:0000313" key="2">
    <source>
        <dbReference type="EMBL" id="ATY85412.1"/>
    </source>
</evidence>
<protein>
    <submittedName>
        <fullName evidence="2">Carboxymethylenebutenolidase</fullName>
    </submittedName>
</protein>
<dbReference type="OrthoDB" id="9771666at2"/>
<dbReference type="RefSeq" id="WP_100668192.1">
    <property type="nucleotide sequence ID" value="NZ_CP024955.1"/>
</dbReference>